<dbReference type="PANTHER" id="PTHR44196">
    <property type="entry name" value="DEHYDROGENASE/REDUCTASE SDR FAMILY MEMBER 7B"/>
    <property type="match status" value="1"/>
</dbReference>
<dbReference type="GO" id="GO:0016020">
    <property type="term" value="C:membrane"/>
    <property type="evidence" value="ECO:0007669"/>
    <property type="project" value="TreeGrafter"/>
</dbReference>
<evidence type="ECO:0000256" key="3">
    <source>
        <dbReference type="RuleBase" id="RU000363"/>
    </source>
</evidence>
<dbReference type="PANTHER" id="PTHR44196:SF1">
    <property type="entry name" value="DEHYDROGENASE_REDUCTASE SDR FAMILY MEMBER 7B"/>
    <property type="match status" value="1"/>
</dbReference>
<dbReference type="SUPFAM" id="SSF51735">
    <property type="entry name" value="NAD(P)-binding Rossmann-fold domains"/>
    <property type="match status" value="1"/>
</dbReference>
<keyword evidence="5" id="KW-1185">Reference proteome</keyword>
<protein>
    <submittedName>
        <fullName evidence="4">SDR family NAD(P)-dependent oxidoreductase</fullName>
    </submittedName>
</protein>
<comment type="similarity">
    <text evidence="1 3">Belongs to the short-chain dehydrogenases/reductases (SDR) family.</text>
</comment>
<dbReference type="Proteomes" id="UP000429229">
    <property type="component" value="Unassembled WGS sequence"/>
</dbReference>
<sequence length="244" mass="25938">MRGYRLALVDIDAAGLEEHASALRERHGCDVATCVVDLAQPPEVRDLAESLAGTYGEDLALLVNNAGIALGGGFEAVEKADFDACMQINFGAAVQLVRALLPSLEAGAGGWIVNVSSVFGIVAPPRQTAYSASKFALRGFSEALTHELAEHPSIGLTTVFPGGVKTSIARNARVPGNADQAVRAEQVAAMEKKLTMEPRKAAELILGAVDRRKPRVLVGKDAKLAEKIQRLLPSRYWKIIGRSA</sequence>
<organism evidence="4 5">
    <name type="scientific">Alteriqipengyuania halimionae</name>
    <dbReference type="NCBI Taxonomy" id="1926630"/>
    <lineage>
        <taxon>Bacteria</taxon>
        <taxon>Pseudomonadati</taxon>
        <taxon>Pseudomonadota</taxon>
        <taxon>Alphaproteobacteria</taxon>
        <taxon>Sphingomonadales</taxon>
        <taxon>Erythrobacteraceae</taxon>
        <taxon>Alteriqipengyuania</taxon>
    </lineage>
</organism>
<comment type="caution">
    <text evidence="4">The sequence shown here is derived from an EMBL/GenBank/DDBJ whole genome shotgun (WGS) entry which is preliminary data.</text>
</comment>
<dbReference type="Gene3D" id="3.40.50.720">
    <property type="entry name" value="NAD(P)-binding Rossmann-like Domain"/>
    <property type="match status" value="1"/>
</dbReference>
<dbReference type="InterPro" id="IPR036291">
    <property type="entry name" value="NAD(P)-bd_dom_sf"/>
</dbReference>
<proteinExistence type="inferred from homology"/>
<accession>A0A6I4U295</accession>
<evidence type="ECO:0000313" key="5">
    <source>
        <dbReference type="Proteomes" id="UP000429229"/>
    </source>
</evidence>
<dbReference type="RefSeq" id="WP_160616688.1">
    <property type="nucleotide sequence ID" value="NZ_WTYR01000001.1"/>
</dbReference>
<dbReference type="EMBL" id="WTYR01000001">
    <property type="protein sequence ID" value="MXP10038.1"/>
    <property type="molecule type" value="Genomic_DNA"/>
</dbReference>
<dbReference type="PRINTS" id="PR00081">
    <property type="entry name" value="GDHRDH"/>
</dbReference>
<keyword evidence="2" id="KW-0560">Oxidoreductase</keyword>
<name>A0A6I4U295_9SPHN</name>
<evidence type="ECO:0000256" key="1">
    <source>
        <dbReference type="ARBA" id="ARBA00006484"/>
    </source>
</evidence>
<dbReference type="InterPro" id="IPR002347">
    <property type="entry name" value="SDR_fam"/>
</dbReference>
<dbReference type="AlphaFoldDB" id="A0A6I4U295"/>
<dbReference type="Pfam" id="PF00106">
    <property type="entry name" value="adh_short"/>
    <property type="match status" value="1"/>
</dbReference>
<dbReference type="PRINTS" id="PR00080">
    <property type="entry name" value="SDRFAMILY"/>
</dbReference>
<dbReference type="CDD" id="cd05233">
    <property type="entry name" value="SDR_c"/>
    <property type="match status" value="1"/>
</dbReference>
<reference evidence="4 5" key="1">
    <citation type="submission" date="2019-12" db="EMBL/GenBank/DDBJ databases">
        <title>Genomic-based taxomic classification of the family Erythrobacteraceae.</title>
        <authorList>
            <person name="Xu L."/>
        </authorList>
    </citation>
    <scope>NUCLEOTIDE SEQUENCE [LARGE SCALE GENOMIC DNA]</scope>
    <source>
        <strain evidence="4 5">LMG 29519</strain>
    </source>
</reference>
<dbReference type="OrthoDB" id="9781689at2"/>
<gene>
    <name evidence="4" type="ORF">GRI68_07575</name>
</gene>
<evidence type="ECO:0000256" key="2">
    <source>
        <dbReference type="ARBA" id="ARBA00023002"/>
    </source>
</evidence>
<dbReference type="GO" id="GO:0016491">
    <property type="term" value="F:oxidoreductase activity"/>
    <property type="evidence" value="ECO:0007669"/>
    <property type="project" value="UniProtKB-KW"/>
</dbReference>
<evidence type="ECO:0000313" key="4">
    <source>
        <dbReference type="EMBL" id="MXP10038.1"/>
    </source>
</evidence>